<evidence type="ECO:0000256" key="3">
    <source>
        <dbReference type="ARBA" id="ARBA00022475"/>
    </source>
</evidence>
<evidence type="ECO:0000256" key="6">
    <source>
        <dbReference type="ARBA" id="ARBA00023136"/>
    </source>
</evidence>
<keyword evidence="5 7" id="KW-1133">Transmembrane helix</keyword>
<keyword evidence="7" id="KW-0997">Cell inner membrane</keyword>
<keyword evidence="3" id="KW-1003">Cell membrane</keyword>
<organism evidence="9 10">
    <name type="scientific">Vreelandella maris</name>
    <dbReference type="NCBI Taxonomy" id="2729617"/>
    <lineage>
        <taxon>Bacteria</taxon>
        <taxon>Pseudomonadati</taxon>
        <taxon>Pseudomonadota</taxon>
        <taxon>Gammaproteobacteria</taxon>
        <taxon>Oceanospirillales</taxon>
        <taxon>Halomonadaceae</taxon>
        <taxon>Vreelandella</taxon>
    </lineage>
</organism>
<dbReference type="GO" id="GO:0022857">
    <property type="term" value="F:transmembrane transporter activity"/>
    <property type="evidence" value="ECO:0007669"/>
    <property type="project" value="UniProtKB-UniRule"/>
</dbReference>
<dbReference type="Pfam" id="PF04290">
    <property type="entry name" value="DctQ"/>
    <property type="match status" value="1"/>
</dbReference>
<keyword evidence="2 7" id="KW-0813">Transport</keyword>
<evidence type="ECO:0000256" key="5">
    <source>
        <dbReference type="ARBA" id="ARBA00022989"/>
    </source>
</evidence>
<name>A0A7Y6RGU2_9GAMM</name>
<feature type="transmembrane region" description="Helical" evidence="7">
    <location>
        <begin position="12"/>
        <end position="36"/>
    </location>
</feature>
<reference evidence="9 10" key="1">
    <citation type="submission" date="2020-06" db="EMBL/GenBank/DDBJ databases">
        <title>Halomonas sp. QX-1 draft genome sequence.</title>
        <authorList>
            <person name="Qiu X."/>
        </authorList>
    </citation>
    <scope>NUCLEOTIDE SEQUENCE [LARGE SCALE GENOMIC DNA]</scope>
    <source>
        <strain evidence="9 10">QX-1</strain>
    </source>
</reference>
<feature type="transmembrane region" description="Helical" evidence="7">
    <location>
        <begin position="96"/>
        <end position="116"/>
    </location>
</feature>
<evidence type="ECO:0000256" key="4">
    <source>
        <dbReference type="ARBA" id="ARBA00022692"/>
    </source>
</evidence>
<dbReference type="RefSeq" id="WP_176305126.1">
    <property type="nucleotide sequence ID" value="NZ_JABWCV010000065.1"/>
</dbReference>
<feature type="domain" description="Tripartite ATP-independent periplasmic transporters DctQ component" evidence="8">
    <location>
        <begin position="32"/>
        <end position="163"/>
    </location>
</feature>
<evidence type="ECO:0000259" key="8">
    <source>
        <dbReference type="Pfam" id="PF04290"/>
    </source>
</evidence>
<sequence>MLIINLAKKIDILLSWVSKSLMIVSAIALSLLALLIGADVLSRLLLNKSIVGVAEVVANTLLIIAFLQLSYTVRIGGLLRTELTDTFAPRIVSRTLWLIGYLLGAVLFSLIAYYSWDPMVSAWVRKTFEGHASLRVPTLPSRFAIVVCSAFAVINFISLAIRSVLVIVTGDDRYITQMKEEEVHLG</sequence>
<keyword evidence="6 7" id="KW-0472">Membrane</keyword>
<evidence type="ECO:0000256" key="7">
    <source>
        <dbReference type="RuleBase" id="RU369079"/>
    </source>
</evidence>
<keyword evidence="10" id="KW-1185">Reference proteome</keyword>
<evidence type="ECO:0000313" key="10">
    <source>
        <dbReference type="Proteomes" id="UP000589984"/>
    </source>
</evidence>
<accession>A0A7Y6RGU2</accession>
<dbReference type="Proteomes" id="UP000589984">
    <property type="component" value="Unassembled WGS sequence"/>
</dbReference>
<dbReference type="GO" id="GO:0005886">
    <property type="term" value="C:plasma membrane"/>
    <property type="evidence" value="ECO:0007669"/>
    <property type="project" value="UniProtKB-SubCell"/>
</dbReference>
<feature type="transmembrane region" description="Helical" evidence="7">
    <location>
        <begin position="143"/>
        <end position="168"/>
    </location>
</feature>
<comment type="function">
    <text evidence="7">Part of the tripartite ATP-independent periplasmic (TRAP) transport system.</text>
</comment>
<comment type="caution">
    <text evidence="9">The sequence shown here is derived from an EMBL/GenBank/DDBJ whole genome shotgun (WGS) entry which is preliminary data.</text>
</comment>
<comment type="similarity">
    <text evidence="7">Belongs to the TRAP transporter small permease family.</text>
</comment>
<evidence type="ECO:0000256" key="1">
    <source>
        <dbReference type="ARBA" id="ARBA00004651"/>
    </source>
</evidence>
<evidence type="ECO:0000256" key="2">
    <source>
        <dbReference type="ARBA" id="ARBA00022448"/>
    </source>
</evidence>
<comment type="subcellular location">
    <subcellularLocation>
        <location evidence="7">Cell inner membrane</location>
        <topology evidence="7">Multi-pass membrane protein</topology>
    </subcellularLocation>
    <subcellularLocation>
        <location evidence="1">Cell membrane</location>
        <topology evidence="1">Multi-pass membrane protein</topology>
    </subcellularLocation>
</comment>
<evidence type="ECO:0000313" key="9">
    <source>
        <dbReference type="EMBL" id="NVF16668.1"/>
    </source>
</evidence>
<comment type="subunit">
    <text evidence="7">The complex comprises the extracytoplasmic solute receptor protein and the two transmembrane proteins.</text>
</comment>
<gene>
    <name evidence="9" type="ORF">HUO07_21400</name>
</gene>
<protein>
    <recommendedName>
        <fullName evidence="7">TRAP transporter small permease protein</fullName>
    </recommendedName>
</protein>
<feature type="transmembrane region" description="Helical" evidence="7">
    <location>
        <begin position="56"/>
        <end position="75"/>
    </location>
</feature>
<dbReference type="AlphaFoldDB" id="A0A7Y6RGU2"/>
<keyword evidence="4 7" id="KW-0812">Transmembrane</keyword>
<proteinExistence type="inferred from homology"/>
<dbReference type="InterPro" id="IPR055348">
    <property type="entry name" value="DctQ"/>
</dbReference>
<dbReference type="EMBL" id="JABWCV010000065">
    <property type="protein sequence ID" value="NVF16668.1"/>
    <property type="molecule type" value="Genomic_DNA"/>
</dbReference>